<dbReference type="PATRIC" id="fig|997296.3.peg.560"/>
<dbReference type="STRING" id="997296.PB1_02515"/>
<evidence type="ECO:0000313" key="2">
    <source>
        <dbReference type="Proteomes" id="UP000010523"/>
    </source>
</evidence>
<accession>I3E5K5</accession>
<gene>
    <name evidence="1" type="ORF">PB1_02515</name>
</gene>
<dbReference type="Proteomes" id="UP000010523">
    <property type="component" value="Unassembled WGS sequence"/>
</dbReference>
<comment type="caution">
    <text evidence="1">The sequence shown here is derived from an EMBL/GenBank/DDBJ whole genome shotgun (WGS) entry which is preliminary data.</text>
</comment>
<sequence>MQIVDKPYKSFMFTLLIEKEGQQTREIHFEGNLENIFEEEQFLKELDELPKFAQSIFSMLEYAASSKVLSKAYFNIL</sequence>
<name>I3E5K5_BACMT</name>
<dbReference type="AlphaFoldDB" id="I3E5K5"/>
<proteinExistence type="predicted"/>
<dbReference type="RefSeq" id="WP_003350524.1">
    <property type="nucleotide sequence ID" value="NZ_AFEU01000001.1"/>
</dbReference>
<keyword evidence="2" id="KW-1185">Reference proteome</keyword>
<organism evidence="1 2">
    <name type="scientific">Bacillus methanolicus PB1</name>
    <dbReference type="NCBI Taxonomy" id="997296"/>
    <lineage>
        <taxon>Bacteria</taxon>
        <taxon>Bacillati</taxon>
        <taxon>Bacillota</taxon>
        <taxon>Bacilli</taxon>
        <taxon>Bacillales</taxon>
        <taxon>Bacillaceae</taxon>
        <taxon>Bacillus</taxon>
    </lineage>
</organism>
<reference evidence="1 2" key="1">
    <citation type="journal article" date="2012" name="Appl. Environ. Microbiol.">
        <title>Genome Sequence of Thermotolerant Bacillus methanolicus: Features and Regulation Related to Methylotrophy and Production of L-Lysine and L-Glutamate from Methanol.</title>
        <authorList>
            <person name="Heggeset T.M."/>
            <person name="Krog A."/>
            <person name="Balzer S."/>
            <person name="Wentzel A."/>
            <person name="Ellingsen T.E."/>
            <person name="Brautaset T."/>
        </authorList>
    </citation>
    <scope>NUCLEOTIDE SEQUENCE [LARGE SCALE GENOMIC DNA]</scope>
    <source>
        <strain evidence="1 2">PB1</strain>
    </source>
</reference>
<protein>
    <submittedName>
        <fullName evidence="1">Uncharacterized protein</fullName>
    </submittedName>
</protein>
<evidence type="ECO:0000313" key="1">
    <source>
        <dbReference type="EMBL" id="EIJ81776.1"/>
    </source>
</evidence>
<dbReference type="EMBL" id="AFEU01000001">
    <property type="protein sequence ID" value="EIJ81776.1"/>
    <property type="molecule type" value="Genomic_DNA"/>
</dbReference>